<dbReference type="Proteomes" id="UP001185028">
    <property type="component" value="Unassembled WGS sequence"/>
</dbReference>
<dbReference type="Gene3D" id="1.10.10.10">
    <property type="entry name" value="Winged helix-like DNA-binding domain superfamily/Winged helix DNA-binding domain"/>
    <property type="match status" value="1"/>
</dbReference>
<evidence type="ECO:0000313" key="8">
    <source>
        <dbReference type="Proteomes" id="UP001185028"/>
    </source>
</evidence>
<evidence type="ECO:0000256" key="1">
    <source>
        <dbReference type="ARBA" id="ARBA00009437"/>
    </source>
</evidence>
<dbReference type="Pfam" id="PF00126">
    <property type="entry name" value="HTH_1"/>
    <property type="match status" value="1"/>
</dbReference>
<keyword evidence="4" id="KW-0804">Transcription</keyword>
<dbReference type="Pfam" id="PF03466">
    <property type="entry name" value="LysR_substrate"/>
    <property type="match status" value="1"/>
</dbReference>
<comment type="similarity">
    <text evidence="1">Belongs to the LysR transcriptional regulatory family.</text>
</comment>
<dbReference type="InterPro" id="IPR005119">
    <property type="entry name" value="LysR_subst-bd"/>
</dbReference>
<keyword evidence="3 7" id="KW-0238">DNA-binding</keyword>
<proteinExistence type="inferred from homology"/>
<gene>
    <name evidence="7" type="ORF">JOC58_001673</name>
</gene>
<keyword evidence="2" id="KW-0805">Transcription regulation</keyword>
<reference evidence="7 8" key="1">
    <citation type="submission" date="2023-07" db="EMBL/GenBank/DDBJ databases">
        <title>Genomic Encyclopedia of Type Strains, Phase IV (KMG-IV): sequencing the most valuable type-strain genomes for metagenomic binning, comparative biology and taxonomic classification.</title>
        <authorList>
            <person name="Goeker M."/>
        </authorList>
    </citation>
    <scope>NUCLEOTIDE SEQUENCE [LARGE SCALE GENOMIC DNA]</scope>
    <source>
        <strain evidence="7 8">DSM 22170</strain>
    </source>
</reference>
<dbReference type="SUPFAM" id="SSF53850">
    <property type="entry name" value="Periplasmic binding protein-like II"/>
    <property type="match status" value="1"/>
</dbReference>
<sequence length="331" mass="37617">MIEDLDVFAVVVEQSSLNQASRLLNLSQPALSRKIAKLEEQLGVALFNRNGKRLELTAIGRLTYTFALEQRQQQLRFLQSLNRYKSEEQTTVTFGASLTTLQTTMPPLVRSFTEKHPYAEVKLITGKTHEIVNDIRDKKADIGIVASSIHESGLVCVPLFDDHLELVVPKAHPLAEKKQPGMQQLQGLPMIMFSKGTWYRKLIDDVFHRYMVMPDLRMEIDSFEAIVRLLPICMAAALLPRSYIGEQLLSSNELVSLHIPELEQTRRTTCLIYNEAADLGTAARQWIADTTAGFKSRKPMIRDANIRVEDNPPVLENEQWPSERDNSFKID</sequence>
<evidence type="ECO:0000256" key="2">
    <source>
        <dbReference type="ARBA" id="ARBA00023015"/>
    </source>
</evidence>
<name>A0ABU1IWY6_9BACL</name>
<dbReference type="InterPro" id="IPR036390">
    <property type="entry name" value="WH_DNA-bd_sf"/>
</dbReference>
<dbReference type="CDD" id="cd05466">
    <property type="entry name" value="PBP2_LTTR_substrate"/>
    <property type="match status" value="1"/>
</dbReference>
<protein>
    <submittedName>
        <fullName evidence="7">DNA-binding transcriptional LysR family regulator</fullName>
    </submittedName>
</protein>
<dbReference type="InterPro" id="IPR036388">
    <property type="entry name" value="WH-like_DNA-bd_sf"/>
</dbReference>
<dbReference type="PANTHER" id="PTHR30126:SF40">
    <property type="entry name" value="HTH-TYPE TRANSCRIPTIONAL REGULATOR GLTR"/>
    <property type="match status" value="1"/>
</dbReference>
<dbReference type="EMBL" id="JAVDQH010000005">
    <property type="protein sequence ID" value="MDR6243780.1"/>
    <property type="molecule type" value="Genomic_DNA"/>
</dbReference>
<dbReference type="PANTHER" id="PTHR30126">
    <property type="entry name" value="HTH-TYPE TRANSCRIPTIONAL REGULATOR"/>
    <property type="match status" value="1"/>
</dbReference>
<dbReference type="InterPro" id="IPR000847">
    <property type="entry name" value="LysR_HTH_N"/>
</dbReference>
<dbReference type="PROSITE" id="PS50931">
    <property type="entry name" value="HTH_LYSR"/>
    <property type="match status" value="1"/>
</dbReference>
<organism evidence="7 8">
    <name type="scientific">Paenibacillus hunanensis</name>
    <dbReference type="NCBI Taxonomy" id="539262"/>
    <lineage>
        <taxon>Bacteria</taxon>
        <taxon>Bacillati</taxon>
        <taxon>Bacillota</taxon>
        <taxon>Bacilli</taxon>
        <taxon>Bacillales</taxon>
        <taxon>Paenibacillaceae</taxon>
        <taxon>Paenibacillus</taxon>
    </lineage>
</organism>
<dbReference type="PRINTS" id="PR00039">
    <property type="entry name" value="HTHLYSR"/>
</dbReference>
<feature type="compositionally biased region" description="Basic and acidic residues" evidence="5">
    <location>
        <begin position="321"/>
        <end position="331"/>
    </location>
</feature>
<dbReference type="Gene3D" id="3.40.190.290">
    <property type="match status" value="1"/>
</dbReference>
<evidence type="ECO:0000259" key="6">
    <source>
        <dbReference type="PROSITE" id="PS50931"/>
    </source>
</evidence>
<evidence type="ECO:0000256" key="5">
    <source>
        <dbReference type="SAM" id="MobiDB-lite"/>
    </source>
</evidence>
<feature type="region of interest" description="Disordered" evidence="5">
    <location>
        <begin position="312"/>
        <end position="331"/>
    </location>
</feature>
<accession>A0ABU1IWY6</accession>
<dbReference type="RefSeq" id="WP_188776973.1">
    <property type="nucleotide sequence ID" value="NZ_BMMB01000008.1"/>
</dbReference>
<dbReference type="GO" id="GO:0003677">
    <property type="term" value="F:DNA binding"/>
    <property type="evidence" value="ECO:0007669"/>
    <property type="project" value="UniProtKB-KW"/>
</dbReference>
<evidence type="ECO:0000313" key="7">
    <source>
        <dbReference type="EMBL" id="MDR6243780.1"/>
    </source>
</evidence>
<dbReference type="SUPFAM" id="SSF46785">
    <property type="entry name" value="Winged helix' DNA-binding domain"/>
    <property type="match status" value="1"/>
</dbReference>
<evidence type="ECO:0000256" key="3">
    <source>
        <dbReference type="ARBA" id="ARBA00023125"/>
    </source>
</evidence>
<feature type="domain" description="HTH lysR-type" evidence="6">
    <location>
        <begin position="1"/>
        <end position="57"/>
    </location>
</feature>
<evidence type="ECO:0000256" key="4">
    <source>
        <dbReference type="ARBA" id="ARBA00023163"/>
    </source>
</evidence>
<comment type="caution">
    <text evidence="7">The sequence shown here is derived from an EMBL/GenBank/DDBJ whole genome shotgun (WGS) entry which is preliminary data.</text>
</comment>
<keyword evidence="8" id="KW-1185">Reference proteome</keyword>